<dbReference type="Proteomes" id="UP001209854">
    <property type="component" value="Unassembled WGS sequence"/>
</dbReference>
<comment type="caution">
    <text evidence="1">The sequence shown here is derived from an EMBL/GenBank/DDBJ whole genome shotgun (WGS) entry which is preliminary data.</text>
</comment>
<dbReference type="EMBL" id="JAPFCC010000001">
    <property type="protein sequence ID" value="MCW7551361.1"/>
    <property type="molecule type" value="Genomic_DNA"/>
</dbReference>
<proteinExistence type="predicted"/>
<name>A0ABT3MPQ9_9GAMM</name>
<gene>
    <name evidence="1" type="ORF">NX722_01625</name>
</gene>
<sequence length="214" mass="25175">MTNSHQMMNYARQFFKVSLKTGNKTFSLEYGLASPERKQRRLANVHKAYNAICDLRKHLNYDACRLLDSYSPEERAGDCHEYTCIALQYGRALKVPNIWLVRHEFHTFLVLANESELKNKLALKEFYQYKDEDIWVCDPWFNIHCKLNMYGPMAIMQSSRWSIAGKEICSGWNMQEPANQWCQKLFDGEMRFLRMTDNSGQATHDCKNFFIDIG</sequence>
<accession>A0ABT3MPQ9</accession>
<reference evidence="1 2" key="1">
    <citation type="submission" date="2022-10" db="EMBL/GenBank/DDBJ databases">
        <title>High-quality genome sequences of two octocoral-associated bacteria, Endozoicomonas euniceicola EF212 and Endozoicomonas gorgoniicola PS125.</title>
        <authorList>
            <person name="Chiou Y.-J."/>
            <person name="Chen Y.-H."/>
        </authorList>
    </citation>
    <scope>NUCLEOTIDE SEQUENCE [LARGE SCALE GENOMIC DNA]</scope>
    <source>
        <strain evidence="1 2">PS125</strain>
    </source>
</reference>
<evidence type="ECO:0000313" key="1">
    <source>
        <dbReference type="EMBL" id="MCW7551361.1"/>
    </source>
</evidence>
<evidence type="ECO:0000313" key="2">
    <source>
        <dbReference type="Proteomes" id="UP001209854"/>
    </source>
</evidence>
<organism evidence="1 2">
    <name type="scientific">Endozoicomonas gorgoniicola</name>
    <dbReference type="NCBI Taxonomy" id="1234144"/>
    <lineage>
        <taxon>Bacteria</taxon>
        <taxon>Pseudomonadati</taxon>
        <taxon>Pseudomonadota</taxon>
        <taxon>Gammaproteobacteria</taxon>
        <taxon>Oceanospirillales</taxon>
        <taxon>Endozoicomonadaceae</taxon>
        <taxon>Endozoicomonas</taxon>
    </lineage>
</organism>
<keyword evidence="2" id="KW-1185">Reference proteome</keyword>
<protein>
    <recommendedName>
        <fullName evidence="3">Transglutaminase-like domain-containing protein</fullName>
    </recommendedName>
</protein>
<evidence type="ECO:0008006" key="3">
    <source>
        <dbReference type="Google" id="ProtNLM"/>
    </source>
</evidence>
<dbReference type="RefSeq" id="WP_262566420.1">
    <property type="nucleotide sequence ID" value="NZ_JAPFCC010000001.1"/>
</dbReference>